<gene>
    <name evidence="2" type="ORF">VZT92_024505</name>
</gene>
<reference evidence="2 3" key="1">
    <citation type="journal article" date="2024" name="Genome Biol. Evol.">
        <title>Chromosome-level genome assembly of the viviparous eelpout Zoarces viviparus.</title>
        <authorList>
            <person name="Fuhrmann N."/>
            <person name="Brasseur M.V."/>
            <person name="Bakowski C.E."/>
            <person name="Podsiadlowski L."/>
            <person name="Prost S."/>
            <person name="Krehenwinkel H."/>
            <person name="Mayer C."/>
        </authorList>
    </citation>
    <scope>NUCLEOTIDE SEQUENCE [LARGE SCALE GENOMIC DNA]</scope>
    <source>
        <strain evidence="2">NO-MEL_2022_Ind0_liver</strain>
    </source>
</reference>
<sequence length="83" mass="9059">MTLFSTSSDLCVSSCCTGPDGQPKQNGETWQTNCKQCTCDEDTQSVQCKPLTCPTEEPITCTEEGEVLVKRKVDCCDRPTCGE</sequence>
<evidence type="ECO:0000259" key="1">
    <source>
        <dbReference type="PROSITE" id="PS50184"/>
    </source>
</evidence>
<name>A0AAW1E446_ZOAVI</name>
<dbReference type="InterPro" id="IPR001007">
    <property type="entry name" value="VWF_dom"/>
</dbReference>
<organism evidence="2 3">
    <name type="scientific">Zoarces viviparus</name>
    <name type="common">Viviparous eelpout</name>
    <name type="synonym">Blennius viviparus</name>
    <dbReference type="NCBI Taxonomy" id="48416"/>
    <lineage>
        <taxon>Eukaryota</taxon>
        <taxon>Metazoa</taxon>
        <taxon>Chordata</taxon>
        <taxon>Craniata</taxon>
        <taxon>Vertebrata</taxon>
        <taxon>Euteleostomi</taxon>
        <taxon>Actinopterygii</taxon>
        <taxon>Neopterygii</taxon>
        <taxon>Teleostei</taxon>
        <taxon>Neoteleostei</taxon>
        <taxon>Acanthomorphata</taxon>
        <taxon>Eupercaria</taxon>
        <taxon>Perciformes</taxon>
        <taxon>Cottioidei</taxon>
        <taxon>Zoarcales</taxon>
        <taxon>Zoarcidae</taxon>
        <taxon>Zoarcinae</taxon>
        <taxon>Zoarces</taxon>
    </lineage>
</organism>
<evidence type="ECO:0000313" key="2">
    <source>
        <dbReference type="EMBL" id="KAK9516585.1"/>
    </source>
</evidence>
<dbReference type="PROSITE" id="PS01208">
    <property type="entry name" value="VWFC_1"/>
    <property type="match status" value="1"/>
</dbReference>
<dbReference type="AlphaFoldDB" id="A0AAW1E446"/>
<keyword evidence="3" id="KW-1185">Reference proteome</keyword>
<dbReference type="Proteomes" id="UP001488805">
    <property type="component" value="Unassembled WGS sequence"/>
</dbReference>
<comment type="caution">
    <text evidence="2">The sequence shown here is derived from an EMBL/GenBank/DDBJ whole genome shotgun (WGS) entry which is preliminary data.</text>
</comment>
<evidence type="ECO:0000313" key="3">
    <source>
        <dbReference type="Proteomes" id="UP001488805"/>
    </source>
</evidence>
<dbReference type="SMART" id="SM00214">
    <property type="entry name" value="VWC"/>
    <property type="match status" value="1"/>
</dbReference>
<feature type="domain" description="VWFC" evidence="1">
    <location>
        <begin position="14"/>
        <end position="82"/>
    </location>
</feature>
<dbReference type="PROSITE" id="PS50184">
    <property type="entry name" value="VWFC_2"/>
    <property type="match status" value="1"/>
</dbReference>
<accession>A0AAW1E446</accession>
<protein>
    <recommendedName>
        <fullName evidence="1">VWFC domain-containing protein</fullName>
    </recommendedName>
</protein>
<proteinExistence type="predicted"/>
<dbReference type="EMBL" id="JBCEZU010000575">
    <property type="protein sequence ID" value="KAK9516585.1"/>
    <property type="molecule type" value="Genomic_DNA"/>
</dbReference>